<evidence type="ECO:0000256" key="1">
    <source>
        <dbReference type="ARBA" id="ARBA00022605"/>
    </source>
</evidence>
<dbReference type="InterPro" id="IPR046342">
    <property type="entry name" value="CBS_dom_sf"/>
</dbReference>
<dbReference type="Pfam" id="PF00571">
    <property type="entry name" value="CBS"/>
    <property type="match status" value="2"/>
</dbReference>
<dbReference type="PANTHER" id="PTHR43080">
    <property type="entry name" value="CBS DOMAIN-CONTAINING PROTEIN CBSX3, MITOCHONDRIAL"/>
    <property type="match status" value="1"/>
</dbReference>
<dbReference type="Pfam" id="PF01837">
    <property type="entry name" value="HcyBio"/>
    <property type="match status" value="1"/>
</dbReference>
<feature type="domain" description="CBS" evidence="5">
    <location>
        <begin position="384"/>
        <end position="440"/>
    </location>
</feature>
<evidence type="ECO:0000313" key="6">
    <source>
        <dbReference type="EMBL" id="WNY27090.1"/>
    </source>
</evidence>
<evidence type="ECO:0000256" key="2">
    <source>
        <dbReference type="ARBA" id="ARBA00023122"/>
    </source>
</evidence>
<evidence type="ECO:0000313" key="7">
    <source>
        <dbReference type="Proteomes" id="UP001304970"/>
    </source>
</evidence>
<keyword evidence="7" id="KW-1185">Reference proteome</keyword>
<dbReference type="GeneID" id="89228297"/>
<dbReference type="GO" id="GO:0009086">
    <property type="term" value="P:methionine biosynthetic process"/>
    <property type="evidence" value="ECO:0007669"/>
    <property type="project" value="UniProtKB-KW"/>
</dbReference>
<gene>
    <name evidence="6" type="primary">impDH_3</name>
    <name evidence="6" type="ORF">MsAm2_08770</name>
</gene>
<dbReference type="InterPro" id="IPR016426">
    <property type="entry name" value="MA1821-like"/>
</dbReference>
<dbReference type="AlphaFoldDB" id="A0AA96V7K2"/>
<accession>A0AA96V7K2</accession>
<dbReference type="InterPro" id="IPR002708">
    <property type="entry name" value="HcyBio"/>
</dbReference>
<evidence type="ECO:0000259" key="5">
    <source>
        <dbReference type="PROSITE" id="PS51371"/>
    </source>
</evidence>
<sequence length="501" mass="54070">MVKTIAEINQKIAAGNVCVVTAEEMSDIVDDIGAEKAAKEVDVVTTGTFGAMCSSGVFFNFGHSETPIKITKMFMNDVEAYAGVAAVDAYLGATQFSEKEGLKYGGAHVIEDLIAGKEVTISAYSYGTDCYPKKELTTTVTLNDLNQAIMLNPRNAYQRYDAATNGSKKILHTYMGELLPDFKNVTYSGAGILSPISNDPNYRTIGAGTKIFLGGAQGMIVGEGTQCSTGGGYATLMTTGNLKHMKKEYLNAASFNGYGISLYLGLGIPIPILDADMAKSTAVRDADISVGIKDYSIGRRDRPVLRTATYEELKSGSIELNGKTVPTSPLSVFKTARKVAEELKNWIAKGTFTLSEPVLPLPAGQSTKPMKETNKIPLVKDILGDTRLVSVEKNQTVVDAAKIMRQNERNHLPVVSDKKLAGIITSWDISKAVSENHLGTIEACMTKNVITCSLNEPADVAAKRMAEYHISAMPVIDENRNVIGIITSEHISKLFTRGKYE</sequence>
<protein>
    <submittedName>
        <fullName evidence="6">Inosine-5'-monophosphate dehydrogenase</fullName>
        <ecNumber evidence="6">1.1.1.205</ecNumber>
    </submittedName>
</protein>
<evidence type="ECO:0000256" key="4">
    <source>
        <dbReference type="PROSITE-ProRule" id="PRU00703"/>
    </source>
</evidence>
<name>A0AA96V7K2_9EURY</name>
<keyword evidence="1" id="KW-0028">Amino-acid biosynthesis</keyword>
<dbReference type="Proteomes" id="UP001304970">
    <property type="component" value="Chromosome"/>
</dbReference>
<dbReference type="SMART" id="SM00116">
    <property type="entry name" value="CBS"/>
    <property type="match status" value="2"/>
</dbReference>
<dbReference type="EMBL" id="CP131061">
    <property type="protein sequence ID" value="WNY27090.1"/>
    <property type="molecule type" value="Genomic_DNA"/>
</dbReference>
<keyword evidence="2 4" id="KW-0129">CBS domain</keyword>
<dbReference type="InterPro" id="IPR000644">
    <property type="entry name" value="CBS_dom"/>
</dbReference>
<dbReference type="Gene3D" id="3.10.580.10">
    <property type="entry name" value="CBS-domain"/>
    <property type="match status" value="1"/>
</dbReference>
<keyword evidence="3" id="KW-0486">Methionine biosynthesis</keyword>
<proteinExistence type="predicted"/>
<dbReference type="PIRSF" id="PIRSF004698">
    <property type="entry name" value="UCP004698_CBS_MJ0100"/>
    <property type="match status" value="1"/>
</dbReference>
<dbReference type="GO" id="GO:0003938">
    <property type="term" value="F:IMP dehydrogenase activity"/>
    <property type="evidence" value="ECO:0007669"/>
    <property type="project" value="UniProtKB-EC"/>
</dbReference>
<dbReference type="PROSITE" id="PS51371">
    <property type="entry name" value="CBS"/>
    <property type="match status" value="2"/>
</dbReference>
<dbReference type="InterPro" id="IPR051257">
    <property type="entry name" value="Diverse_CBS-Domain"/>
</dbReference>
<dbReference type="PANTHER" id="PTHR43080:SF2">
    <property type="entry name" value="CBS DOMAIN-CONTAINING PROTEIN"/>
    <property type="match status" value="1"/>
</dbReference>
<dbReference type="SUPFAM" id="SSF54631">
    <property type="entry name" value="CBS-domain pair"/>
    <property type="match status" value="1"/>
</dbReference>
<dbReference type="RefSeq" id="WP_338097072.1">
    <property type="nucleotide sequence ID" value="NZ_CP131061.1"/>
</dbReference>
<feature type="domain" description="CBS" evidence="5">
    <location>
        <begin position="445"/>
        <end position="501"/>
    </location>
</feature>
<dbReference type="EC" id="1.1.1.205" evidence="6"/>
<evidence type="ECO:0000256" key="3">
    <source>
        <dbReference type="ARBA" id="ARBA00023167"/>
    </source>
</evidence>
<reference evidence="6 7" key="1">
    <citation type="submission" date="2023-07" db="EMBL/GenBank/DDBJ databases">
        <title>Closed genome sequence of Methanosarcinaceae archaeon Am2.</title>
        <authorList>
            <person name="Poehlein A."/>
            <person name="Protasov E."/>
            <person name="Platt K."/>
            <person name="Reeh H."/>
            <person name="Daniel R."/>
            <person name="Brune A."/>
        </authorList>
    </citation>
    <scope>NUCLEOTIDE SEQUENCE [LARGE SCALE GENOMIC DNA]</scope>
    <source>
        <strain evidence="6 7">Am2</strain>
    </source>
</reference>
<keyword evidence="6" id="KW-0560">Oxidoreductase</keyword>
<organism evidence="6 7">
    <name type="scientific">Methanolapillus ohkumae</name>
    <dbReference type="NCBI Taxonomy" id="3028298"/>
    <lineage>
        <taxon>Archaea</taxon>
        <taxon>Methanobacteriati</taxon>
        <taxon>Methanobacteriota</taxon>
        <taxon>Stenosarchaea group</taxon>
        <taxon>Methanomicrobia</taxon>
        <taxon>Methanosarcinales</taxon>
        <taxon>Methanosarcinaceae</taxon>
        <taxon>Methanolapillus</taxon>
    </lineage>
</organism>